<evidence type="ECO:0000256" key="8">
    <source>
        <dbReference type="RuleBase" id="RU000461"/>
    </source>
</evidence>
<dbReference type="GO" id="GO:0016705">
    <property type="term" value="F:oxidoreductase activity, acting on paired donors, with incorporation or reduction of molecular oxygen"/>
    <property type="evidence" value="ECO:0007669"/>
    <property type="project" value="InterPro"/>
</dbReference>
<dbReference type="CDD" id="cd11041">
    <property type="entry name" value="CYP503A1-like"/>
    <property type="match status" value="1"/>
</dbReference>
<dbReference type="GO" id="GO:0020037">
    <property type="term" value="F:heme binding"/>
    <property type="evidence" value="ECO:0007669"/>
    <property type="project" value="InterPro"/>
</dbReference>
<keyword evidence="3 7" id="KW-0479">Metal-binding</keyword>
<dbReference type="GeneID" id="10031077"/>
<evidence type="ECO:0000256" key="2">
    <source>
        <dbReference type="ARBA" id="ARBA00010617"/>
    </source>
</evidence>
<dbReference type="InterPro" id="IPR001128">
    <property type="entry name" value="Cyt_P450"/>
</dbReference>
<dbReference type="InParanoid" id="E4UMT1"/>
<evidence type="ECO:0000313" key="11">
    <source>
        <dbReference type="Proteomes" id="UP000002669"/>
    </source>
</evidence>
<accession>E4UMT1</accession>
<dbReference type="SUPFAM" id="SSF48264">
    <property type="entry name" value="Cytochrome P450"/>
    <property type="match status" value="1"/>
</dbReference>
<keyword evidence="9" id="KW-1133">Transmembrane helix</keyword>
<evidence type="ECO:0008006" key="12">
    <source>
        <dbReference type="Google" id="ProtNLM"/>
    </source>
</evidence>
<keyword evidence="5 7" id="KW-0408">Iron</keyword>
<dbReference type="PANTHER" id="PTHR46206">
    <property type="entry name" value="CYTOCHROME P450"/>
    <property type="match status" value="1"/>
</dbReference>
<dbReference type="Proteomes" id="UP000002669">
    <property type="component" value="Unassembled WGS sequence"/>
</dbReference>
<evidence type="ECO:0000256" key="7">
    <source>
        <dbReference type="PIRSR" id="PIRSR602403-1"/>
    </source>
</evidence>
<keyword evidence="11" id="KW-1185">Reference proteome</keyword>
<organism evidence="11">
    <name type="scientific">Arthroderma gypseum (strain ATCC MYA-4604 / CBS 118893)</name>
    <name type="common">Microsporum gypseum</name>
    <dbReference type="NCBI Taxonomy" id="535722"/>
    <lineage>
        <taxon>Eukaryota</taxon>
        <taxon>Fungi</taxon>
        <taxon>Dikarya</taxon>
        <taxon>Ascomycota</taxon>
        <taxon>Pezizomycotina</taxon>
        <taxon>Eurotiomycetes</taxon>
        <taxon>Eurotiomycetidae</taxon>
        <taxon>Onygenales</taxon>
        <taxon>Arthrodermataceae</taxon>
        <taxon>Nannizzia</taxon>
    </lineage>
</organism>
<dbReference type="OrthoDB" id="1844152at2759"/>
<dbReference type="Gene3D" id="1.10.630.10">
    <property type="entry name" value="Cytochrome P450"/>
    <property type="match status" value="1"/>
</dbReference>
<dbReference type="InterPro" id="IPR036396">
    <property type="entry name" value="Cyt_P450_sf"/>
</dbReference>
<proteinExistence type="inferred from homology"/>
<dbReference type="VEuPathDB" id="FungiDB:MGYG_03288"/>
<sequence>MDYFRAHSFIPAWPYAVGLVAIISVWLFIRPKPTKIPIVGDAKHPNFMAALEEGCRKYPESCFQIPTRDIPTVIVPRKCLSTIAYAPEHRLSLGREVYERLMGRYTKMVKSDHLAEFVRGGLSKQLAGNVSLLQEDARWTISSQIGDCPEWKSLQLFPTMVKLVPLHIGRTFINSPLSREQEWIDLTLEYAISTVTIAAKMSSTHWSLRPFKAFFLPEIGKMSQQFKQASKLLFPVLEARLGGEARESKDLMQWIIKNYPKQKNDLTLHTRLQLEAVQAATYNLAFQLIHFFFDLLAHPEYIEPLRAEIQTVFDSCGGAWTPAALADLRKCDSFLKESQRLNPIGIVSVSRFALSKIDLPDGTTVPAGISVSAPAMTVNTDSSLWECPTQFDGYRFEKLRQSKGNEYKYQFSSISSSELNWGYGTHSCPGRHFASNQVKVIIAELLMKYDFRFEEGISDNETPKRPPNIFDGVRIMPNPGANIMIRSRDVDI</sequence>
<evidence type="ECO:0000313" key="10">
    <source>
        <dbReference type="EMBL" id="EFR00285.1"/>
    </source>
</evidence>
<dbReference type="OMA" id="NFMAALE"/>
<dbReference type="PANTHER" id="PTHR46206:SF6">
    <property type="entry name" value="CYTOCHROME P450 MONOOXYGENASE AN1598-RELATED"/>
    <property type="match status" value="1"/>
</dbReference>
<dbReference type="HOGENOM" id="CLU_022195_0_2_1"/>
<keyword evidence="6 8" id="KW-0503">Monooxygenase</keyword>
<evidence type="ECO:0000256" key="9">
    <source>
        <dbReference type="SAM" id="Phobius"/>
    </source>
</evidence>
<name>E4UMT1_ARTGP</name>
<keyword evidence="9" id="KW-0812">Transmembrane</keyword>
<evidence type="ECO:0000256" key="3">
    <source>
        <dbReference type="ARBA" id="ARBA00022723"/>
    </source>
</evidence>
<dbReference type="eggNOG" id="KOG0157">
    <property type="taxonomic scope" value="Eukaryota"/>
</dbReference>
<feature type="transmembrane region" description="Helical" evidence="9">
    <location>
        <begin position="12"/>
        <end position="29"/>
    </location>
</feature>
<keyword evidence="4 8" id="KW-0560">Oxidoreductase</keyword>
<dbReference type="InterPro" id="IPR017972">
    <property type="entry name" value="Cyt_P450_CS"/>
</dbReference>
<dbReference type="STRING" id="535722.E4UMT1"/>
<evidence type="ECO:0000256" key="4">
    <source>
        <dbReference type="ARBA" id="ARBA00023002"/>
    </source>
</evidence>
<feature type="binding site" description="axial binding residue" evidence="7">
    <location>
        <position position="428"/>
    </location>
    <ligand>
        <name>heme</name>
        <dbReference type="ChEBI" id="CHEBI:30413"/>
    </ligand>
    <ligandPart>
        <name>Fe</name>
        <dbReference type="ChEBI" id="CHEBI:18248"/>
    </ligandPart>
</feature>
<keyword evidence="9" id="KW-0472">Membrane</keyword>
<reference evidence="11" key="1">
    <citation type="journal article" date="2012" name="MBio">
        <title>Comparative genome analysis of Trichophyton rubrum and related dermatophytes reveals candidate genes involved in infection.</title>
        <authorList>
            <person name="Martinez D.A."/>
            <person name="Oliver B.G."/>
            <person name="Graeser Y."/>
            <person name="Goldberg J.M."/>
            <person name="Li W."/>
            <person name="Martinez-Rossi N.M."/>
            <person name="Monod M."/>
            <person name="Shelest E."/>
            <person name="Barton R.C."/>
            <person name="Birch E."/>
            <person name="Brakhage A.A."/>
            <person name="Chen Z."/>
            <person name="Gurr S.J."/>
            <person name="Heiman D."/>
            <person name="Heitman J."/>
            <person name="Kosti I."/>
            <person name="Rossi A."/>
            <person name="Saif S."/>
            <person name="Samalova M."/>
            <person name="Saunders C.W."/>
            <person name="Shea T."/>
            <person name="Summerbell R.C."/>
            <person name="Xu J."/>
            <person name="Young S."/>
            <person name="Zeng Q."/>
            <person name="Birren B.W."/>
            <person name="Cuomo C.A."/>
            <person name="White T.C."/>
        </authorList>
    </citation>
    <scope>NUCLEOTIDE SEQUENCE [LARGE SCALE GENOMIC DNA]</scope>
    <source>
        <strain evidence="11">ATCC MYA-4604 / CBS 118893</strain>
    </source>
</reference>
<gene>
    <name evidence="10" type="ORF">MGYG_03288</name>
</gene>
<dbReference type="InterPro" id="IPR002403">
    <property type="entry name" value="Cyt_P450_E_grp-IV"/>
</dbReference>
<keyword evidence="7 8" id="KW-0349">Heme</keyword>
<dbReference type="EMBL" id="DS989823">
    <property type="protein sequence ID" value="EFR00285.1"/>
    <property type="molecule type" value="Genomic_DNA"/>
</dbReference>
<dbReference type="PROSITE" id="PS00086">
    <property type="entry name" value="CYTOCHROME_P450"/>
    <property type="match status" value="1"/>
</dbReference>
<evidence type="ECO:0000256" key="5">
    <source>
        <dbReference type="ARBA" id="ARBA00023004"/>
    </source>
</evidence>
<dbReference type="GO" id="GO:0005506">
    <property type="term" value="F:iron ion binding"/>
    <property type="evidence" value="ECO:0007669"/>
    <property type="project" value="InterPro"/>
</dbReference>
<dbReference type="PRINTS" id="PR00465">
    <property type="entry name" value="EP450IV"/>
</dbReference>
<protein>
    <recommendedName>
        <fullName evidence="12">Ent-kaurene oxidase</fullName>
    </recommendedName>
</protein>
<comment type="similarity">
    <text evidence="2 8">Belongs to the cytochrome P450 family.</text>
</comment>
<dbReference type="AlphaFoldDB" id="E4UMT1"/>
<comment type="cofactor">
    <cofactor evidence="1 7">
        <name>heme</name>
        <dbReference type="ChEBI" id="CHEBI:30413"/>
    </cofactor>
</comment>
<dbReference type="GO" id="GO:0004497">
    <property type="term" value="F:monooxygenase activity"/>
    <property type="evidence" value="ECO:0007669"/>
    <property type="project" value="UniProtKB-KW"/>
</dbReference>
<dbReference type="Pfam" id="PF00067">
    <property type="entry name" value="p450"/>
    <property type="match status" value="1"/>
</dbReference>
<evidence type="ECO:0000256" key="6">
    <source>
        <dbReference type="ARBA" id="ARBA00023033"/>
    </source>
</evidence>
<evidence type="ECO:0000256" key="1">
    <source>
        <dbReference type="ARBA" id="ARBA00001971"/>
    </source>
</evidence>
<dbReference type="RefSeq" id="XP_003175767.1">
    <property type="nucleotide sequence ID" value="XM_003175719.1"/>
</dbReference>